<comment type="similarity">
    <text evidence="3">Belongs to the bacterial flagellin family.</text>
</comment>
<protein>
    <submittedName>
        <fullName evidence="8">Flagellar hook-associated protein FlgL</fullName>
    </submittedName>
</protein>
<keyword evidence="4" id="KW-0964">Secreted</keyword>
<keyword evidence="5" id="KW-0975">Bacterial flagellum</keyword>
<evidence type="ECO:0000259" key="6">
    <source>
        <dbReference type="Pfam" id="PF00669"/>
    </source>
</evidence>
<dbReference type="Pfam" id="PF00669">
    <property type="entry name" value="Flagellin_N"/>
    <property type="match status" value="1"/>
</dbReference>
<dbReference type="InterPro" id="IPR042187">
    <property type="entry name" value="Flagellin_C_sub2"/>
</dbReference>
<dbReference type="EMBL" id="JAJEWP010000001">
    <property type="protein sequence ID" value="MCC2615092.1"/>
    <property type="molecule type" value="Genomic_DNA"/>
</dbReference>
<keyword evidence="8" id="KW-0966">Cell projection</keyword>
<feature type="domain" description="Flagellin N-terminal" evidence="6">
    <location>
        <begin position="5"/>
        <end position="142"/>
    </location>
</feature>
<evidence type="ECO:0000259" key="7">
    <source>
        <dbReference type="Pfam" id="PF00700"/>
    </source>
</evidence>
<feature type="domain" description="Flagellin C-terminal" evidence="7">
    <location>
        <begin position="329"/>
        <end position="409"/>
    </location>
</feature>
<dbReference type="PANTHER" id="PTHR42792:SF1">
    <property type="entry name" value="FLAGELLAR HOOK-ASSOCIATED PROTEIN 3"/>
    <property type="match status" value="1"/>
</dbReference>
<evidence type="ECO:0000256" key="2">
    <source>
        <dbReference type="ARBA" id="ARBA00004613"/>
    </source>
</evidence>
<comment type="subcellular location">
    <subcellularLocation>
        <location evidence="1">Bacterial flagellum</location>
    </subcellularLocation>
    <subcellularLocation>
        <location evidence="2">Secreted</location>
    </subcellularLocation>
</comment>
<dbReference type="Gene3D" id="1.20.1330.10">
    <property type="entry name" value="f41 fragment of flagellin, N-terminal domain"/>
    <property type="match status" value="1"/>
</dbReference>
<keyword evidence="9" id="KW-1185">Reference proteome</keyword>
<dbReference type="NCBIfam" id="TIGR02550">
    <property type="entry name" value="flagell_flgL"/>
    <property type="match status" value="1"/>
</dbReference>
<dbReference type="Gene3D" id="6.10.10.10">
    <property type="entry name" value="Flagellar export chaperone, C-terminal domain"/>
    <property type="match status" value="1"/>
</dbReference>
<dbReference type="InterPro" id="IPR013384">
    <property type="entry name" value="Flagell_FlgL"/>
</dbReference>
<dbReference type="Pfam" id="PF00700">
    <property type="entry name" value="Flagellin_C"/>
    <property type="match status" value="1"/>
</dbReference>
<dbReference type="InterPro" id="IPR046358">
    <property type="entry name" value="Flagellin_C"/>
</dbReference>
<evidence type="ECO:0000256" key="1">
    <source>
        <dbReference type="ARBA" id="ARBA00004365"/>
    </source>
</evidence>
<reference evidence="8 9" key="1">
    <citation type="submission" date="2021-10" db="EMBL/GenBank/DDBJ databases">
        <title>Draft genome of Aestuariibacter halophilus JC2043.</title>
        <authorList>
            <person name="Emsley S.A."/>
            <person name="Pfannmuller K.M."/>
            <person name="Ushijima B."/>
            <person name="Saw J.H."/>
            <person name="Videau P."/>
        </authorList>
    </citation>
    <scope>NUCLEOTIDE SEQUENCE [LARGE SCALE GENOMIC DNA]</scope>
    <source>
        <strain evidence="8 9">JC2043</strain>
    </source>
</reference>
<accession>A0ABS8G3D2</accession>
<keyword evidence="8" id="KW-0969">Cilium</keyword>
<proteinExistence type="inferred from homology"/>
<dbReference type="PANTHER" id="PTHR42792">
    <property type="entry name" value="FLAGELLIN"/>
    <property type="match status" value="1"/>
</dbReference>
<name>A0ABS8G3D2_9ALTE</name>
<gene>
    <name evidence="8" type="primary">flgL</name>
    <name evidence="8" type="ORF">LJ739_02400</name>
</gene>
<dbReference type="SUPFAM" id="SSF64518">
    <property type="entry name" value="Phase 1 flagellin"/>
    <property type="match status" value="1"/>
</dbReference>
<comment type="caution">
    <text evidence="8">The sequence shown here is derived from an EMBL/GenBank/DDBJ whole genome shotgun (WGS) entry which is preliminary data.</text>
</comment>
<dbReference type="RefSeq" id="WP_229157003.1">
    <property type="nucleotide sequence ID" value="NZ_JAJEWP010000001.1"/>
</dbReference>
<evidence type="ECO:0000256" key="4">
    <source>
        <dbReference type="ARBA" id="ARBA00022525"/>
    </source>
</evidence>
<evidence type="ECO:0000313" key="8">
    <source>
        <dbReference type="EMBL" id="MCC2615092.1"/>
    </source>
</evidence>
<sequence length="410" mass="44538">MSSRISTNQLYDRSIQSILDNQKDLSDIQQQLSSGKKLLRPSDDPVGAAQVVRLTEELDLISQYKRNNDLLKNSLEQEEVSLQNITASLNRARVLMVQSGNGVYGDEDKKALAIEISQIRDEVFNLMNTQNANGEYIFAGYQSQSPAFAYNPTNPGNKYTFEGDDGINRIRVSDTQTIQGNSSGKAVFEDVFARLNSSVTGTTGGASASVRVTQQAAFDQFHKANYDAVTPANNDYRITVLAGGTQVQIDNIGTGATVATLGFDSGQPFVYKGMEFTITGNPGDTVDFQLDTPEKKNIAETLNDFVMALQSDTISDFQFQEALSDALVGIDNGMNAVTNANSALGGRYNVAESVYESTLDLEIANKSARSTIQDVDYAEAVSELSKQETALQAAQATFSRVTGLSLFDYI</sequence>
<evidence type="ECO:0000313" key="9">
    <source>
        <dbReference type="Proteomes" id="UP001520878"/>
    </source>
</evidence>
<dbReference type="Proteomes" id="UP001520878">
    <property type="component" value="Unassembled WGS sequence"/>
</dbReference>
<keyword evidence="8" id="KW-0282">Flagellum</keyword>
<dbReference type="InterPro" id="IPR001029">
    <property type="entry name" value="Flagellin_N"/>
</dbReference>
<evidence type="ECO:0000256" key="3">
    <source>
        <dbReference type="ARBA" id="ARBA00005709"/>
    </source>
</evidence>
<organism evidence="8 9">
    <name type="scientific">Fluctibacter halophilus</name>
    <dbReference type="NCBI Taxonomy" id="226011"/>
    <lineage>
        <taxon>Bacteria</taxon>
        <taxon>Pseudomonadati</taxon>
        <taxon>Pseudomonadota</taxon>
        <taxon>Gammaproteobacteria</taxon>
        <taxon>Alteromonadales</taxon>
        <taxon>Alteromonadaceae</taxon>
        <taxon>Fluctibacter</taxon>
    </lineage>
</organism>
<evidence type="ECO:0000256" key="5">
    <source>
        <dbReference type="ARBA" id="ARBA00023143"/>
    </source>
</evidence>
<dbReference type="InterPro" id="IPR001492">
    <property type="entry name" value="Flagellin"/>
</dbReference>